<protein>
    <submittedName>
        <fullName evidence="1">Uncharacterized protein</fullName>
    </submittedName>
</protein>
<evidence type="ECO:0000313" key="2">
    <source>
        <dbReference type="Proteomes" id="UP000596329"/>
    </source>
</evidence>
<dbReference type="RefSeq" id="WP_038466057.1">
    <property type="nucleotide sequence ID" value="NZ_BCNG01000102.1"/>
</dbReference>
<dbReference type="EMBL" id="CP059075">
    <property type="protein sequence ID" value="QRE03909.1"/>
    <property type="molecule type" value="Genomic_DNA"/>
</dbReference>
<reference evidence="1 2" key="1">
    <citation type="submission" date="2020-07" db="EMBL/GenBank/DDBJ databases">
        <title>Genomic characterization of Flavobacterium psychrophilum strains.</title>
        <authorList>
            <person name="Castillo D."/>
            <person name="Jorgensen J."/>
            <person name="Middelboe M."/>
        </authorList>
    </citation>
    <scope>NUCLEOTIDE SEQUENCE [LARGE SCALE GENOMIC DNA]</scope>
    <source>
        <strain evidence="1 2">FPS-R7</strain>
    </source>
</reference>
<gene>
    <name evidence="1" type="ORF">H0H26_13685</name>
</gene>
<evidence type="ECO:0000313" key="1">
    <source>
        <dbReference type="EMBL" id="QRE03909.1"/>
    </source>
</evidence>
<dbReference type="Proteomes" id="UP000596329">
    <property type="component" value="Chromosome"/>
</dbReference>
<sequence length="181" mass="21536">MAKKGLVFIQNEYPKQNENFLYRQIYRFIPEFGKSIKTIVEVEIYKSNICVISFYEHNKGTEKNKYKLRSDIGPGHTRAIFKACLEAYYNLKEDFALVFSASNDVGKIDEDNSRYSAYLLFLSYYFNNYEDYDRQGSIAINTLMLYHRTFQYKDEADFFYTEFEKKVELNINDSGQYNDKP</sequence>
<proteinExistence type="predicted"/>
<accession>A0A1Z5HMY9</accession>
<dbReference type="AlphaFoldDB" id="A0A1Z5HMY9"/>
<name>A0A1Z5HMY9_FLAPS</name>
<organism evidence="1 2">
    <name type="scientific">Flavobacterium psychrophilum</name>
    <dbReference type="NCBI Taxonomy" id="96345"/>
    <lineage>
        <taxon>Bacteria</taxon>
        <taxon>Pseudomonadati</taxon>
        <taxon>Bacteroidota</taxon>
        <taxon>Flavobacteriia</taxon>
        <taxon>Flavobacteriales</taxon>
        <taxon>Flavobacteriaceae</taxon>
        <taxon>Flavobacterium</taxon>
    </lineage>
</organism>